<dbReference type="FunFam" id="3.40.50.80:FF:000018">
    <property type="entry name" value="NADPH--cytochrome P450 reductase"/>
    <property type="match status" value="1"/>
</dbReference>
<dbReference type="AlphaFoldDB" id="A0A9D3QJ96"/>
<protein>
    <recommendedName>
        <fullName evidence="12">Methionine synthase reductase</fullName>
        <ecNumber evidence="11">1.16.1.8</ecNumber>
    </recommendedName>
</protein>
<dbReference type="GO" id="GO:0010181">
    <property type="term" value="F:FMN binding"/>
    <property type="evidence" value="ECO:0007669"/>
    <property type="project" value="InterPro"/>
</dbReference>
<dbReference type="SUPFAM" id="SSF52218">
    <property type="entry name" value="Flavoproteins"/>
    <property type="match status" value="1"/>
</dbReference>
<evidence type="ECO:0000256" key="12">
    <source>
        <dbReference type="ARBA" id="ARBA00040659"/>
    </source>
</evidence>
<dbReference type="PROSITE" id="PS51384">
    <property type="entry name" value="FAD_FR"/>
    <property type="match status" value="1"/>
</dbReference>
<evidence type="ECO:0000256" key="11">
    <source>
        <dbReference type="ARBA" id="ARBA00039088"/>
    </source>
</evidence>
<evidence type="ECO:0000259" key="15">
    <source>
        <dbReference type="PROSITE" id="PS51384"/>
    </source>
</evidence>
<keyword evidence="9" id="KW-0560">Oxidoreductase</keyword>
<sequence>MGPVWTVAWLKSVLYNVTQRMNWWCRAGSSVVGGFSSPVMPCEVKPRFLLLYSSQRGQAKSIAEEICDQSVEHGFVADICCLSQGDRYNLERETAPVVVVVSTTGDGDPPDTAIKFVKGIKTKTLPNGHFAHLRYALLALGDTNYTNFCNCGKTIDSRLQELGAKHFYATGHADDGVGLELVVDPWIEGLWEAIKKALADMSASNQERPEHATAVQNGELGSSHKDNTEATVKDLKIQLLRVNEKDQSPETPRTAPEREGAGSSSAPLEPSLTHSLPPLSESTLNVPALPPPYIDIKLLDIATEQNNDPPSNGSFQVHISKAAQLTREDAVKRALLLELDISEQQISYQPGDSFDVLCPNNEDEVEELLQRLGLEEQKNLTVQLQLRTDTKKKAAQIPSYIPESTTLQDLLTWCLEIRSVPKKAFLRALVDCTTDAAERRRLQELCSKQGSADYNRFIRDPSLCLLDLLRAFASCSPPLSLLVEHLPRLQPRSYSAASSSLCHPGKLHFVFNVVEFPACLERPVARRGVCTGWLSDLVSPLLQPQGTSEGPPGSANAPSLPKVFVSPRPSTAFHLPSDPAVPFIMVGPGTGVAPFIGFLQHREKQRQENLDSVFGETWLFFGCRHKDREFLFREELEGFVASGTLTHLKVCFSRDRLDNAKPEPKYVQDNLLLHSQHVANILLKQGGCFYVCGDAKNMAKDVNDALTEIVGKELQVDKLEAMKTLAGLREERRYLQDIWS</sequence>
<dbReference type="Proteomes" id="UP001046870">
    <property type="component" value="Chromosome 2"/>
</dbReference>
<evidence type="ECO:0000256" key="2">
    <source>
        <dbReference type="ARBA" id="ARBA00001974"/>
    </source>
</evidence>
<dbReference type="SUPFAM" id="SSF52343">
    <property type="entry name" value="Ferredoxin reductase-like, C-terminal NADP-linked domain"/>
    <property type="match status" value="1"/>
</dbReference>
<dbReference type="PANTHER" id="PTHR19384">
    <property type="entry name" value="NITRIC OXIDE SYNTHASE-RELATED"/>
    <property type="match status" value="1"/>
</dbReference>
<dbReference type="GO" id="GO:0050660">
    <property type="term" value="F:flavin adenine dinucleotide binding"/>
    <property type="evidence" value="ECO:0007669"/>
    <property type="project" value="TreeGrafter"/>
</dbReference>
<dbReference type="SUPFAM" id="SSF63380">
    <property type="entry name" value="Riboflavin synthase domain-like"/>
    <property type="match status" value="1"/>
</dbReference>
<dbReference type="Gene3D" id="3.40.50.80">
    <property type="entry name" value="Nucleotide-binding domain of ferredoxin-NADP reductase (FNR) module"/>
    <property type="match status" value="1"/>
</dbReference>
<keyword evidence="10" id="KW-0486">Methionine biosynthesis</keyword>
<evidence type="ECO:0000256" key="13">
    <source>
        <dbReference type="SAM" id="MobiDB-lite"/>
    </source>
</evidence>
<organism evidence="16 17">
    <name type="scientific">Megalops atlanticus</name>
    <name type="common">Tarpon</name>
    <name type="synonym">Clupea gigantea</name>
    <dbReference type="NCBI Taxonomy" id="7932"/>
    <lineage>
        <taxon>Eukaryota</taxon>
        <taxon>Metazoa</taxon>
        <taxon>Chordata</taxon>
        <taxon>Craniata</taxon>
        <taxon>Vertebrata</taxon>
        <taxon>Euteleostomi</taxon>
        <taxon>Actinopterygii</taxon>
        <taxon>Neopterygii</taxon>
        <taxon>Teleostei</taxon>
        <taxon>Elopiformes</taxon>
        <taxon>Megalopidae</taxon>
        <taxon>Megalops</taxon>
    </lineage>
</organism>
<dbReference type="Pfam" id="PF00175">
    <property type="entry name" value="NAD_binding_1"/>
    <property type="match status" value="1"/>
</dbReference>
<comment type="caution">
    <text evidence="16">The sequence shown here is derived from an EMBL/GenBank/DDBJ whole genome shotgun (WGS) entry which is preliminary data.</text>
</comment>
<gene>
    <name evidence="16" type="ORF">MATL_G00035920</name>
</gene>
<dbReference type="PANTHER" id="PTHR19384:SF84">
    <property type="entry name" value="METHIONINE SYNTHASE REDUCTASE"/>
    <property type="match status" value="1"/>
</dbReference>
<keyword evidence="3" id="KW-0028">Amino-acid biosynthesis</keyword>
<dbReference type="EC" id="1.16.1.8" evidence="11"/>
<dbReference type="InterPro" id="IPR001709">
    <property type="entry name" value="Flavoprot_Pyr_Nucl_cyt_Rdtase"/>
</dbReference>
<dbReference type="CDD" id="cd06203">
    <property type="entry name" value="methionine_synthase_red"/>
    <property type="match status" value="1"/>
</dbReference>
<dbReference type="Gene3D" id="1.20.990.10">
    <property type="entry name" value="NADPH-cytochrome p450 Reductase, Chain A, domain 3"/>
    <property type="match status" value="1"/>
</dbReference>
<evidence type="ECO:0000256" key="3">
    <source>
        <dbReference type="ARBA" id="ARBA00022605"/>
    </source>
</evidence>
<feature type="region of interest" description="Disordered" evidence="13">
    <location>
        <begin position="202"/>
        <end position="228"/>
    </location>
</feature>
<proteinExistence type="predicted"/>
<dbReference type="InterPro" id="IPR003097">
    <property type="entry name" value="CysJ-like_FAD-binding"/>
</dbReference>
<dbReference type="GO" id="GO:0050667">
    <property type="term" value="P:homocysteine metabolic process"/>
    <property type="evidence" value="ECO:0007669"/>
    <property type="project" value="TreeGrafter"/>
</dbReference>
<keyword evidence="8" id="KW-0521">NADP</keyword>
<evidence type="ECO:0000259" key="14">
    <source>
        <dbReference type="PROSITE" id="PS50902"/>
    </source>
</evidence>
<dbReference type="InterPro" id="IPR008254">
    <property type="entry name" value="Flavodoxin/NO_synth"/>
</dbReference>
<reference evidence="16" key="1">
    <citation type="submission" date="2021-01" db="EMBL/GenBank/DDBJ databases">
        <authorList>
            <person name="Zahm M."/>
            <person name="Roques C."/>
            <person name="Cabau C."/>
            <person name="Klopp C."/>
            <person name="Donnadieu C."/>
            <person name="Jouanno E."/>
            <person name="Lampietro C."/>
            <person name="Louis A."/>
            <person name="Herpin A."/>
            <person name="Echchiki A."/>
            <person name="Berthelot C."/>
            <person name="Parey E."/>
            <person name="Roest-Crollius H."/>
            <person name="Braasch I."/>
            <person name="Postlethwait J."/>
            <person name="Bobe J."/>
            <person name="Montfort J."/>
            <person name="Bouchez O."/>
            <person name="Begum T."/>
            <person name="Mejri S."/>
            <person name="Adams A."/>
            <person name="Chen W.-J."/>
            <person name="Guiguen Y."/>
        </authorList>
    </citation>
    <scope>NUCLEOTIDE SEQUENCE</scope>
    <source>
        <strain evidence="16">YG-15Mar2019-1</strain>
        <tissue evidence="16">Brain</tissue>
    </source>
</reference>
<dbReference type="GO" id="GO:0005829">
    <property type="term" value="C:cytosol"/>
    <property type="evidence" value="ECO:0007669"/>
    <property type="project" value="TreeGrafter"/>
</dbReference>
<keyword evidence="17" id="KW-1185">Reference proteome</keyword>
<evidence type="ECO:0000256" key="10">
    <source>
        <dbReference type="ARBA" id="ARBA00023167"/>
    </source>
</evidence>
<feature type="domain" description="FAD-binding FR-type" evidence="15">
    <location>
        <begin position="312"/>
        <end position="576"/>
    </location>
</feature>
<evidence type="ECO:0000313" key="16">
    <source>
        <dbReference type="EMBL" id="KAG7488568.1"/>
    </source>
</evidence>
<evidence type="ECO:0000313" key="17">
    <source>
        <dbReference type="Proteomes" id="UP001046870"/>
    </source>
</evidence>
<comment type="cofactor">
    <cofactor evidence="2">
        <name>FAD</name>
        <dbReference type="ChEBI" id="CHEBI:57692"/>
    </cofactor>
</comment>
<keyword evidence="6" id="KW-0949">S-adenosyl-L-methionine</keyword>
<dbReference type="Pfam" id="PF00258">
    <property type="entry name" value="Flavodoxin_1"/>
    <property type="match status" value="1"/>
</dbReference>
<evidence type="ECO:0000256" key="7">
    <source>
        <dbReference type="ARBA" id="ARBA00022827"/>
    </source>
</evidence>
<dbReference type="Pfam" id="PF00667">
    <property type="entry name" value="FAD_binding_1"/>
    <property type="match status" value="1"/>
</dbReference>
<dbReference type="GO" id="GO:0009086">
    <property type="term" value="P:methionine biosynthetic process"/>
    <property type="evidence" value="ECO:0007669"/>
    <property type="project" value="UniProtKB-KW"/>
</dbReference>
<dbReference type="InterPro" id="IPR001094">
    <property type="entry name" value="Flavdoxin-like"/>
</dbReference>
<evidence type="ECO:0000256" key="1">
    <source>
        <dbReference type="ARBA" id="ARBA00001917"/>
    </source>
</evidence>
<dbReference type="InterPro" id="IPR017927">
    <property type="entry name" value="FAD-bd_FR_type"/>
</dbReference>
<dbReference type="Gene3D" id="2.40.30.10">
    <property type="entry name" value="Translation factors"/>
    <property type="match status" value="1"/>
</dbReference>
<evidence type="ECO:0000256" key="5">
    <source>
        <dbReference type="ARBA" id="ARBA00022643"/>
    </source>
</evidence>
<dbReference type="InterPro" id="IPR017938">
    <property type="entry name" value="Riboflavin_synthase-like_b-brl"/>
</dbReference>
<dbReference type="InterPro" id="IPR001433">
    <property type="entry name" value="OxRdtase_FAD/NAD-bd"/>
</dbReference>
<dbReference type="EMBL" id="JAFDVH010000002">
    <property type="protein sequence ID" value="KAG7488568.1"/>
    <property type="molecule type" value="Genomic_DNA"/>
</dbReference>
<dbReference type="FunFam" id="3.40.50.360:FF:000059">
    <property type="entry name" value="5-methyltetrahydrofolate-homocysteine methyltransferase reductase"/>
    <property type="match status" value="1"/>
</dbReference>
<dbReference type="PROSITE" id="PS50902">
    <property type="entry name" value="FLAVODOXIN_LIKE"/>
    <property type="match status" value="1"/>
</dbReference>
<evidence type="ECO:0000256" key="8">
    <source>
        <dbReference type="ARBA" id="ARBA00022857"/>
    </source>
</evidence>
<evidence type="ECO:0000256" key="4">
    <source>
        <dbReference type="ARBA" id="ARBA00022630"/>
    </source>
</evidence>
<name>A0A9D3QJ96_MEGAT</name>
<dbReference type="PRINTS" id="PR00369">
    <property type="entry name" value="FLAVODOXIN"/>
</dbReference>
<dbReference type="Gene3D" id="3.40.50.360">
    <property type="match status" value="1"/>
</dbReference>
<dbReference type="InterPro" id="IPR039261">
    <property type="entry name" value="FNR_nucleotide-bd"/>
</dbReference>
<keyword evidence="7" id="KW-0274">FAD</keyword>
<feature type="region of interest" description="Disordered" evidence="13">
    <location>
        <begin position="240"/>
        <end position="279"/>
    </location>
</feature>
<evidence type="ECO:0000256" key="6">
    <source>
        <dbReference type="ARBA" id="ARBA00022691"/>
    </source>
</evidence>
<evidence type="ECO:0000256" key="9">
    <source>
        <dbReference type="ARBA" id="ARBA00023002"/>
    </source>
</evidence>
<comment type="cofactor">
    <cofactor evidence="1">
        <name>FMN</name>
        <dbReference type="ChEBI" id="CHEBI:58210"/>
    </cofactor>
</comment>
<dbReference type="FunFam" id="1.20.990.10:FF:000007">
    <property type="entry name" value="Methionine synthase reductase"/>
    <property type="match status" value="1"/>
</dbReference>
<dbReference type="InterPro" id="IPR029039">
    <property type="entry name" value="Flavoprotein-like_sf"/>
</dbReference>
<accession>A0A9D3QJ96</accession>
<dbReference type="GO" id="GO:0030586">
    <property type="term" value="F:[methionine synthase] reductase (NADPH) activity"/>
    <property type="evidence" value="ECO:0007669"/>
    <property type="project" value="UniProtKB-EC"/>
</dbReference>
<feature type="domain" description="Flavodoxin-like" evidence="14">
    <location>
        <begin position="48"/>
        <end position="191"/>
    </location>
</feature>
<dbReference type="InterPro" id="IPR023173">
    <property type="entry name" value="NADPH_Cyt_P450_Rdtase_alpha"/>
</dbReference>
<dbReference type="OrthoDB" id="1856718at2759"/>
<keyword evidence="4" id="KW-0285">Flavoprotein</keyword>
<dbReference type="PRINTS" id="PR00371">
    <property type="entry name" value="FPNCR"/>
</dbReference>
<keyword evidence="5" id="KW-0288">FMN</keyword>